<gene>
    <name evidence="2" type="ORF">METZ01_LOCUS328548</name>
</gene>
<proteinExistence type="predicted"/>
<organism evidence="2">
    <name type="scientific">marine metagenome</name>
    <dbReference type="NCBI Taxonomy" id="408172"/>
    <lineage>
        <taxon>unclassified sequences</taxon>
        <taxon>metagenomes</taxon>
        <taxon>ecological metagenomes</taxon>
    </lineage>
</organism>
<dbReference type="Pfam" id="PF01048">
    <property type="entry name" value="PNP_UDP_1"/>
    <property type="match status" value="1"/>
</dbReference>
<dbReference type="InterPro" id="IPR000845">
    <property type="entry name" value="Nucleoside_phosphorylase_d"/>
</dbReference>
<dbReference type="GO" id="GO:0004850">
    <property type="term" value="F:uridine phosphorylase activity"/>
    <property type="evidence" value="ECO:0007669"/>
    <property type="project" value="TreeGrafter"/>
</dbReference>
<sequence>MLPTLKVDDSDIPDLILVVGDPNRLNEVSEYLKDVKELSKNREYHSITGNYKGKHLAAVSHGVGSAGAGACFEELCRGGAKRIIRAGSAGGLQAFVGAGDVVIAQAAVREDGLSGKLVPLTYPAIATPDLVIALRDAAKSLGIDFHEGLILTSDMFYPHDILGSDLPLWQQAGVNAVEMEAATLFVVCSLHGVQAAAVL</sequence>
<evidence type="ECO:0000313" key="2">
    <source>
        <dbReference type="EMBL" id="SVC75694.1"/>
    </source>
</evidence>
<dbReference type="EMBL" id="UINC01109108">
    <property type="protein sequence ID" value="SVC75694.1"/>
    <property type="molecule type" value="Genomic_DNA"/>
</dbReference>
<name>A0A382PQT4_9ZZZZ</name>
<dbReference type="GO" id="GO:0005829">
    <property type="term" value="C:cytosol"/>
    <property type="evidence" value="ECO:0007669"/>
    <property type="project" value="TreeGrafter"/>
</dbReference>
<feature type="domain" description="Nucleoside phosphorylase" evidence="1">
    <location>
        <begin position="15"/>
        <end position="198"/>
    </location>
</feature>
<dbReference type="GO" id="GO:0006218">
    <property type="term" value="P:uridine catabolic process"/>
    <property type="evidence" value="ECO:0007669"/>
    <property type="project" value="TreeGrafter"/>
</dbReference>
<dbReference type="PANTHER" id="PTHR43691:SF11">
    <property type="entry name" value="FI09636P-RELATED"/>
    <property type="match status" value="1"/>
</dbReference>
<dbReference type="Gene3D" id="3.40.50.1580">
    <property type="entry name" value="Nucleoside phosphorylase domain"/>
    <property type="match status" value="1"/>
</dbReference>
<dbReference type="SUPFAM" id="SSF53167">
    <property type="entry name" value="Purine and uridine phosphorylases"/>
    <property type="match status" value="1"/>
</dbReference>
<dbReference type="InterPro" id="IPR035994">
    <property type="entry name" value="Nucleoside_phosphorylase_sf"/>
</dbReference>
<dbReference type="PANTHER" id="PTHR43691">
    <property type="entry name" value="URIDINE PHOSPHORYLASE"/>
    <property type="match status" value="1"/>
</dbReference>
<reference evidence="2" key="1">
    <citation type="submission" date="2018-05" db="EMBL/GenBank/DDBJ databases">
        <authorList>
            <person name="Lanie J.A."/>
            <person name="Ng W.-L."/>
            <person name="Kazmierczak K.M."/>
            <person name="Andrzejewski T.M."/>
            <person name="Davidsen T.M."/>
            <person name="Wayne K.J."/>
            <person name="Tettelin H."/>
            <person name="Glass J.I."/>
            <person name="Rusch D."/>
            <person name="Podicherti R."/>
            <person name="Tsui H.-C.T."/>
            <person name="Winkler M.E."/>
        </authorList>
    </citation>
    <scope>NUCLEOTIDE SEQUENCE</scope>
</reference>
<dbReference type="CDD" id="cd17767">
    <property type="entry name" value="UP_EcUdp-like"/>
    <property type="match status" value="1"/>
</dbReference>
<protein>
    <recommendedName>
        <fullName evidence="1">Nucleoside phosphorylase domain-containing protein</fullName>
    </recommendedName>
</protein>
<dbReference type="AlphaFoldDB" id="A0A382PQT4"/>
<accession>A0A382PQT4</accession>
<feature type="non-terminal residue" evidence="2">
    <location>
        <position position="199"/>
    </location>
</feature>
<evidence type="ECO:0000259" key="1">
    <source>
        <dbReference type="Pfam" id="PF01048"/>
    </source>
</evidence>